<evidence type="ECO:0000256" key="1">
    <source>
        <dbReference type="ARBA" id="ARBA00004651"/>
    </source>
</evidence>
<dbReference type="Proteomes" id="UP000885830">
    <property type="component" value="Unassembled WGS sequence"/>
</dbReference>
<dbReference type="InterPro" id="IPR003691">
    <property type="entry name" value="FluC"/>
</dbReference>
<dbReference type="AlphaFoldDB" id="A0A7C5QRQ4"/>
<evidence type="ECO:0000256" key="2">
    <source>
        <dbReference type="ARBA" id="ARBA00022475"/>
    </source>
</evidence>
<dbReference type="NCBIfam" id="NF010791">
    <property type="entry name" value="PRK14195.1"/>
    <property type="match status" value="1"/>
</dbReference>
<dbReference type="GO" id="GO:0005886">
    <property type="term" value="C:plasma membrane"/>
    <property type="evidence" value="ECO:0007669"/>
    <property type="project" value="UniProtKB-SubCell"/>
</dbReference>
<dbReference type="EMBL" id="DRMJ01000237">
    <property type="protein sequence ID" value="HHL42899.1"/>
    <property type="molecule type" value="Genomic_DNA"/>
</dbReference>
<evidence type="ECO:0000256" key="5">
    <source>
        <dbReference type="ARBA" id="ARBA00022989"/>
    </source>
</evidence>
<feature type="binding site" evidence="12">
    <location>
        <position position="79"/>
    </location>
    <ligand>
        <name>Na(+)</name>
        <dbReference type="ChEBI" id="CHEBI:29101"/>
        <note>structural</note>
    </ligand>
</feature>
<evidence type="ECO:0000256" key="3">
    <source>
        <dbReference type="ARBA" id="ARBA00022519"/>
    </source>
</evidence>
<comment type="subcellular location">
    <subcellularLocation>
        <location evidence="1 12">Cell membrane</location>
        <topology evidence="1 12">Multi-pass membrane protein</topology>
    </subcellularLocation>
</comment>
<keyword evidence="12" id="KW-0813">Transport</keyword>
<feature type="transmembrane region" description="Helical" evidence="12">
    <location>
        <begin position="38"/>
        <end position="57"/>
    </location>
</feature>
<comment type="activity regulation">
    <text evidence="12">Na(+) is not transported, but it plays an essential structural role and its presence is essential for fluoride channel function.</text>
</comment>
<dbReference type="GO" id="GO:0046872">
    <property type="term" value="F:metal ion binding"/>
    <property type="evidence" value="ECO:0007669"/>
    <property type="project" value="UniProtKB-KW"/>
</dbReference>
<evidence type="ECO:0000256" key="9">
    <source>
        <dbReference type="ARBA" id="ARBA00023303"/>
    </source>
</evidence>
<keyword evidence="7 12" id="KW-0406">Ion transport</keyword>
<evidence type="ECO:0000256" key="7">
    <source>
        <dbReference type="ARBA" id="ARBA00023065"/>
    </source>
</evidence>
<feature type="transmembrane region" description="Helical" evidence="12">
    <location>
        <begin position="69"/>
        <end position="89"/>
    </location>
</feature>
<keyword evidence="4 12" id="KW-0812">Transmembrane</keyword>
<dbReference type="NCBIfam" id="TIGR00494">
    <property type="entry name" value="crcB"/>
    <property type="match status" value="1"/>
</dbReference>
<evidence type="ECO:0000256" key="12">
    <source>
        <dbReference type="HAMAP-Rule" id="MF_00454"/>
    </source>
</evidence>
<sequence length="131" mass="13712">MNGLLYVALGGAIGASGRYLLGGLAFRIFGPGYPWGTLMANVLGGFIMGMVVGWLAHRGSAMAGGAANLRLFLAVGVLGGFTTFSAFSLEVLQMMERKTYGLAFGYMSVSVGLSVLAVFVGMMLARKLFII</sequence>
<comment type="catalytic activity">
    <reaction evidence="11">
        <text>fluoride(in) = fluoride(out)</text>
        <dbReference type="Rhea" id="RHEA:76159"/>
        <dbReference type="ChEBI" id="CHEBI:17051"/>
    </reaction>
    <physiologicalReaction direction="left-to-right" evidence="11">
        <dbReference type="Rhea" id="RHEA:76160"/>
    </physiologicalReaction>
</comment>
<evidence type="ECO:0000256" key="10">
    <source>
        <dbReference type="ARBA" id="ARBA00035120"/>
    </source>
</evidence>
<accession>A0A7C5QRQ4</accession>
<keyword evidence="12" id="KW-0479">Metal-binding</keyword>
<dbReference type="GO" id="GO:0140114">
    <property type="term" value="P:cellular detoxification of fluoride"/>
    <property type="evidence" value="ECO:0007669"/>
    <property type="project" value="UniProtKB-UniRule"/>
</dbReference>
<evidence type="ECO:0000313" key="13">
    <source>
        <dbReference type="EMBL" id="HHL42899.1"/>
    </source>
</evidence>
<dbReference type="PANTHER" id="PTHR28259">
    <property type="entry name" value="FLUORIDE EXPORT PROTEIN 1-RELATED"/>
    <property type="match status" value="1"/>
</dbReference>
<dbReference type="Pfam" id="PF02537">
    <property type="entry name" value="CRCB"/>
    <property type="match status" value="1"/>
</dbReference>
<keyword evidence="5 12" id="KW-1133">Transmembrane helix</keyword>
<keyword evidence="9 12" id="KW-0407">Ion channel</keyword>
<evidence type="ECO:0000256" key="6">
    <source>
        <dbReference type="ARBA" id="ARBA00023053"/>
    </source>
</evidence>
<comment type="similarity">
    <text evidence="10 12">Belongs to the fluoride channel Fluc/FEX (TC 1.A.43) family.</text>
</comment>
<keyword evidence="2 12" id="KW-1003">Cell membrane</keyword>
<dbReference type="HAMAP" id="MF_00454">
    <property type="entry name" value="FluC"/>
    <property type="match status" value="1"/>
</dbReference>
<evidence type="ECO:0000256" key="11">
    <source>
        <dbReference type="ARBA" id="ARBA00035585"/>
    </source>
</evidence>
<keyword evidence="6 12" id="KW-0915">Sodium</keyword>
<gene>
    <name evidence="12 13" type="primary">crcB</name>
    <name evidence="12" type="synonym">fluC</name>
    <name evidence="13" type="ORF">ENJ42_04715</name>
</gene>
<evidence type="ECO:0000256" key="4">
    <source>
        <dbReference type="ARBA" id="ARBA00022692"/>
    </source>
</evidence>
<name>A0A7C5QRQ4_9PROT</name>
<evidence type="ECO:0000256" key="8">
    <source>
        <dbReference type="ARBA" id="ARBA00023136"/>
    </source>
</evidence>
<feature type="binding site" evidence="12">
    <location>
        <position position="82"/>
    </location>
    <ligand>
        <name>Na(+)</name>
        <dbReference type="ChEBI" id="CHEBI:29101"/>
        <note>structural</note>
    </ligand>
</feature>
<proteinExistence type="inferred from homology"/>
<dbReference type="PANTHER" id="PTHR28259:SF1">
    <property type="entry name" value="FLUORIDE EXPORT PROTEIN 1-RELATED"/>
    <property type="match status" value="1"/>
</dbReference>
<comment type="caution">
    <text evidence="13">The sequence shown here is derived from an EMBL/GenBank/DDBJ whole genome shotgun (WGS) entry which is preliminary data.</text>
</comment>
<keyword evidence="3" id="KW-0997">Cell inner membrane</keyword>
<dbReference type="GO" id="GO:0062054">
    <property type="term" value="F:fluoride channel activity"/>
    <property type="evidence" value="ECO:0007669"/>
    <property type="project" value="UniProtKB-UniRule"/>
</dbReference>
<keyword evidence="8 12" id="KW-0472">Membrane</keyword>
<reference evidence="13" key="1">
    <citation type="journal article" date="2020" name="mSystems">
        <title>Genome- and Community-Level Interaction Insights into Carbon Utilization and Element Cycling Functions of Hydrothermarchaeota in Hydrothermal Sediment.</title>
        <authorList>
            <person name="Zhou Z."/>
            <person name="Liu Y."/>
            <person name="Xu W."/>
            <person name="Pan J."/>
            <person name="Luo Z.H."/>
            <person name="Li M."/>
        </authorList>
    </citation>
    <scope>NUCLEOTIDE SEQUENCE [LARGE SCALE GENOMIC DNA]</scope>
    <source>
        <strain evidence="13">HyVt-485</strain>
    </source>
</reference>
<organism evidence="13">
    <name type="scientific">Hellea balneolensis</name>
    <dbReference type="NCBI Taxonomy" id="287478"/>
    <lineage>
        <taxon>Bacteria</taxon>
        <taxon>Pseudomonadati</taxon>
        <taxon>Pseudomonadota</taxon>
        <taxon>Alphaproteobacteria</taxon>
        <taxon>Maricaulales</taxon>
        <taxon>Robiginitomaculaceae</taxon>
        <taxon>Hellea</taxon>
    </lineage>
</organism>
<feature type="transmembrane region" description="Helical" evidence="12">
    <location>
        <begin position="101"/>
        <end position="125"/>
    </location>
</feature>
<protein>
    <recommendedName>
        <fullName evidence="12">Fluoride-specific ion channel FluC</fullName>
    </recommendedName>
</protein>
<comment type="function">
    <text evidence="12">Fluoride-specific ion channel. Important for reducing fluoride concentration in the cell, thus reducing its toxicity.</text>
</comment>